<comment type="subcellular location">
    <subcellularLocation>
        <location evidence="1">Mitochondrion</location>
    </subcellularLocation>
</comment>
<dbReference type="PANTHER" id="PTHR28133:SF1">
    <property type="entry name" value="REQUIRED FOR RESPIRATORY GROWTH PROTEIN 7, MITOCHONDRIAL"/>
    <property type="match status" value="1"/>
</dbReference>
<evidence type="ECO:0000313" key="4">
    <source>
        <dbReference type="EnsemblMetazoa" id="XP_019856113.1"/>
    </source>
</evidence>
<dbReference type="PANTHER" id="PTHR28133">
    <property type="entry name" value="REQUIRED FOR RESPIRATORY GROWTH PROTEIN 7, MITOCHONDRIAL"/>
    <property type="match status" value="1"/>
</dbReference>
<dbReference type="GO" id="GO:0003677">
    <property type="term" value="F:DNA binding"/>
    <property type="evidence" value="ECO:0007669"/>
    <property type="project" value="InterPro"/>
</dbReference>
<reference evidence="5" key="1">
    <citation type="journal article" date="2010" name="Nature">
        <title>The Amphimedon queenslandica genome and the evolution of animal complexity.</title>
        <authorList>
            <person name="Srivastava M."/>
            <person name="Simakov O."/>
            <person name="Chapman J."/>
            <person name="Fahey B."/>
            <person name="Gauthier M.E."/>
            <person name="Mitros T."/>
            <person name="Richards G.S."/>
            <person name="Conaco C."/>
            <person name="Dacre M."/>
            <person name="Hellsten U."/>
            <person name="Larroux C."/>
            <person name="Putnam N.H."/>
            <person name="Stanke M."/>
            <person name="Adamska M."/>
            <person name="Darling A."/>
            <person name="Degnan S.M."/>
            <person name="Oakley T.H."/>
            <person name="Plachetzki D.C."/>
            <person name="Zhai Y."/>
            <person name="Adamski M."/>
            <person name="Calcino A."/>
            <person name="Cummins S.F."/>
            <person name="Goodstein D.M."/>
            <person name="Harris C."/>
            <person name="Jackson D.J."/>
            <person name="Leys S.P."/>
            <person name="Shu S."/>
            <person name="Woodcroft B.J."/>
            <person name="Vervoort M."/>
            <person name="Kosik K.S."/>
            <person name="Manning G."/>
            <person name="Degnan B.M."/>
            <person name="Rokhsar D.S."/>
        </authorList>
    </citation>
    <scope>NUCLEOTIDE SEQUENCE [LARGE SCALE GENOMIC DNA]</scope>
</reference>
<dbReference type="Gene3D" id="3.40.1350.10">
    <property type="match status" value="1"/>
</dbReference>
<dbReference type="GO" id="GO:0009307">
    <property type="term" value="P:DNA restriction-modification system"/>
    <property type="evidence" value="ECO:0007669"/>
    <property type="project" value="InterPro"/>
</dbReference>
<protein>
    <recommendedName>
        <fullName evidence="3">Restriction endonuclease type IV Mrr domain-containing protein</fullName>
    </recommendedName>
</protein>
<organism evidence="4 5">
    <name type="scientific">Amphimedon queenslandica</name>
    <name type="common">Sponge</name>
    <dbReference type="NCBI Taxonomy" id="400682"/>
    <lineage>
        <taxon>Eukaryota</taxon>
        <taxon>Metazoa</taxon>
        <taxon>Porifera</taxon>
        <taxon>Demospongiae</taxon>
        <taxon>Heteroscleromorpha</taxon>
        <taxon>Haplosclerida</taxon>
        <taxon>Niphatidae</taxon>
        <taxon>Amphimedon</taxon>
    </lineage>
</organism>
<proteinExistence type="predicted"/>
<dbReference type="InterPro" id="IPR018828">
    <property type="entry name" value="RRG7"/>
</dbReference>
<dbReference type="GO" id="GO:0005739">
    <property type="term" value="C:mitochondrion"/>
    <property type="evidence" value="ECO:0007669"/>
    <property type="project" value="UniProtKB-SubCell"/>
</dbReference>
<dbReference type="AlphaFoldDB" id="A0AAN0JHH8"/>
<dbReference type="InterPro" id="IPR011335">
    <property type="entry name" value="Restrct_endonuc-II-like"/>
</dbReference>
<evidence type="ECO:0000259" key="3">
    <source>
        <dbReference type="Pfam" id="PF04471"/>
    </source>
</evidence>
<evidence type="ECO:0000313" key="5">
    <source>
        <dbReference type="Proteomes" id="UP000007879"/>
    </source>
</evidence>
<evidence type="ECO:0000256" key="1">
    <source>
        <dbReference type="ARBA" id="ARBA00004173"/>
    </source>
</evidence>
<accession>A0AAN0JHH8</accession>
<name>A0AAN0JHH8_AMPQE</name>
<reference evidence="4" key="2">
    <citation type="submission" date="2024-06" db="UniProtKB">
        <authorList>
            <consortium name="EnsemblMetazoa"/>
        </authorList>
    </citation>
    <scope>IDENTIFICATION</scope>
</reference>
<dbReference type="Proteomes" id="UP000007879">
    <property type="component" value="Unassembled WGS sequence"/>
</dbReference>
<dbReference type="SUPFAM" id="SSF52980">
    <property type="entry name" value="Restriction endonuclease-like"/>
    <property type="match status" value="1"/>
</dbReference>
<dbReference type="RefSeq" id="XP_019856113.1">
    <property type="nucleotide sequence ID" value="XM_020000554.1"/>
</dbReference>
<dbReference type="GeneID" id="109580111"/>
<dbReference type="EnsemblMetazoa" id="XM_020000554.1">
    <property type="protein sequence ID" value="XP_019856113.1"/>
    <property type="gene ID" value="LOC109580111"/>
</dbReference>
<keyword evidence="2" id="KW-0496">Mitochondrion</keyword>
<feature type="domain" description="Restriction endonuclease type IV Mrr" evidence="3">
    <location>
        <begin position="25"/>
        <end position="112"/>
    </location>
</feature>
<sequence>MVEDSEGSKHCNVEEVMSSASTYVKGLSFELLTIRVLRRHSFIIQHCGKSGDRGIDFRGQWILPDNKLSVIGQCKNQEPKASPSQVRELEAIVNEFSSGSLITGVLVSQSGFVYNYL</sequence>
<dbReference type="GO" id="GO:0004519">
    <property type="term" value="F:endonuclease activity"/>
    <property type="evidence" value="ECO:0007669"/>
    <property type="project" value="InterPro"/>
</dbReference>
<evidence type="ECO:0000256" key="2">
    <source>
        <dbReference type="ARBA" id="ARBA00023128"/>
    </source>
</evidence>
<dbReference type="InterPro" id="IPR007560">
    <property type="entry name" value="Restrct_endonuc_IV_Mrr"/>
</dbReference>
<dbReference type="KEGG" id="aqu:109580111"/>
<dbReference type="Pfam" id="PF04471">
    <property type="entry name" value="Mrr_cat"/>
    <property type="match status" value="1"/>
</dbReference>
<dbReference type="GO" id="GO:0006281">
    <property type="term" value="P:DNA repair"/>
    <property type="evidence" value="ECO:0007669"/>
    <property type="project" value="UniProtKB-ARBA"/>
</dbReference>
<keyword evidence="5" id="KW-1185">Reference proteome</keyword>
<dbReference type="InterPro" id="IPR011856">
    <property type="entry name" value="tRNA_endonuc-like_dom_sf"/>
</dbReference>